<dbReference type="RefSeq" id="WP_186740125.1">
    <property type="nucleotide sequence ID" value="NZ_CP060394.1"/>
</dbReference>
<evidence type="ECO:0000256" key="1">
    <source>
        <dbReference type="SAM" id="SignalP"/>
    </source>
</evidence>
<reference evidence="2 3" key="1">
    <citation type="submission" date="2020-08" db="EMBL/GenBank/DDBJ databases">
        <title>Edaphobacter telluris sp. nov. and Acidobacterium dinghuensis sp. nov., two acidobacteria isolated from forest soil.</title>
        <authorList>
            <person name="Fu J."/>
            <person name="Qiu L."/>
        </authorList>
    </citation>
    <scope>NUCLEOTIDE SEQUENCE [LARGE SCALE GENOMIC DNA]</scope>
    <source>
        <strain evidence="2">4Y35</strain>
    </source>
</reference>
<proteinExistence type="predicted"/>
<dbReference type="Proteomes" id="UP000515312">
    <property type="component" value="Chromosome"/>
</dbReference>
<protein>
    <submittedName>
        <fullName evidence="2">Uncharacterized protein</fullName>
    </submittedName>
</protein>
<dbReference type="KEGG" id="adin:H7849_14145"/>
<gene>
    <name evidence="2" type="ORF">H7849_14145</name>
</gene>
<keyword evidence="3" id="KW-1185">Reference proteome</keyword>
<evidence type="ECO:0000313" key="2">
    <source>
        <dbReference type="EMBL" id="QNI30318.1"/>
    </source>
</evidence>
<keyword evidence="1" id="KW-0732">Signal</keyword>
<feature type="chain" id="PRO_5029006966" evidence="1">
    <location>
        <begin position="19"/>
        <end position="236"/>
    </location>
</feature>
<name>A0A7G8BCP8_9BACT</name>
<organism evidence="2 3">
    <name type="scientific">Alloacidobacterium dinghuense</name>
    <dbReference type="NCBI Taxonomy" id="2763107"/>
    <lineage>
        <taxon>Bacteria</taxon>
        <taxon>Pseudomonadati</taxon>
        <taxon>Acidobacteriota</taxon>
        <taxon>Terriglobia</taxon>
        <taxon>Terriglobales</taxon>
        <taxon>Acidobacteriaceae</taxon>
        <taxon>Alloacidobacterium</taxon>
    </lineage>
</organism>
<dbReference type="EMBL" id="CP060394">
    <property type="protein sequence ID" value="QNI30318.1"/>
    <property type="molecule type" value="Genomic_DNA"/>
</dbReference>
<evidence type="ECO:0000313" key="3">
    <source>
        <dbReference type="Proteomes" id="UP000515312"/>
    </source>
</evidence>
<dbReference type="AlphaFoldDB" id="A0A7G8BCP8"/>
<sequence length="236" mass="24715">MRCLVALLALSVALPVHAAPASKELAPPPAGATLPVLLNKTLKPQNLQLGQPITAEFVQSVPVKKDVNLPRGTKLTGHVVGVSASSISILFDQLRWKGQTLPVRVRLVAAAAPYNVLHARLPLGGTARGTSDPGDWTTRQIGGDEVYLSAGSGKVYNQYSEPVGFADFSGVYASPSTPSELPRAVGPFSTTATGLHGFREFSIASHGDANSPITLSANKPNWEIGNGSALLLEVVH</sequence>
<accession>A0A7G8BCP8</accession>
<feature type="signal peptide" evidence="1">
    <location>
        <begin position="1"/>
        <end position="18"/>
    </location>
</feature>